<name>A0A1H9YC43_9GAMM</name>
<sequence length="270" mass="29543">MNNSRLRLPSVLAALVLLLVSSFSVRADEGAAFLRDLHEFRVNNFMALSNYYRYSATNDAAAEAAIKELMGEATRNLQAVSESGANVLTADQVASLRSEFGTFSELMAQNVSDVTEIGYPDLRLVGEMANQAVTLSNVAQELYAQARDSSQTPVKPEVETARSASVLMAQMLSRYAARSYSPVTQTFQGASGLAPLDEQARELDKLIGEFVTSTGQGNLRGTAVEIKTKWGFIRDSYINYNKQNVVFVIERYSRSILEELNAAVSSLQNA</sequence>
<proteinExistence type="predicted"/>
<keyword evidence="3" id="KW-1185">Reference proteome</keyword>
<evidence type="ECO:0008006" key="4">
    <source>
        <dbReference type="Google" id="ProtNLM"/>
    </source>
</evidence>
<accession>A0A1H9YC43</accession>
<dbReference type="AlphaFoldDB" id="A0A1H9YC43"/>
<dbReference type="EMBL" id="FOHZ01000001">
    <property type="protein sequence ID" value="SES66390.1"/>
    <property type="molecule type" value="Genomic_DNA"/>
</dbReference>
<feature type="signal peptide" evidence="1">
    <location>
        <begin position="1"/>
        <end position="27"/>
    </location>
</feature>
<dbReference type="RefSeq" id="WP_091848255.1">
    <property type="nucleotide sequence ID" value="NZ_FOHZ01000001.1"/>
</dbReference>
<gene>
    <name evidence="2" type="ORF">SAMN04487962_10175</name>
</gene>
<dbReference type="Proteomes" id="UP000198762">
    <property type="component" value="Unassembled WGS sequence"/>
</dbReference>
<feature type="chain" id="PRO_5011646294" description="Type IV pili methyl-accepting chemotaxis transducer N-term" evidence="1">
    <location>
        <begin position="28"/>
        <end position="270"/>
    </location>
</feature>
<keyword evidence="1" id="KW-0732">Signal</keyword>
<reference evidence="3" key="1">
    <citation type="submission" date="2016-10" db="EMBL/GenBank/DDBJ databases">
        <authorList>
            <person name="Varghese N."/>
            <person name="Submissions S."/>
        </authorList>
    </citation>
    <scope>NUCLEOTIDE SEQUENCE [LARGE SCALE GENOMIC DNA]</scope>
    <source>
        <strain evidence="3">CGMCC 1.6489</strain>
    </source>
</reference>
<dbReference type="OrthoDB" id="6358391at2"/>
<protein>
    <recommendedName>
        <fullName evidence="4">Type IV pili methyl-accepting chemotaxis transducer N-term</fullName>
    </recommendedName>
</protein>
<evidence type="ECO:0000313" key="2">
    <source>
        <dbReference type="EMBL" id="SES66390.1"/>
    </source>
</evidence>
<organism evidence="2 3">
    <name type="scientific">Marinobacter segnicrescens</name>
    <dbReference type="NCBI Taxonomy" id="430453"/>
    <lineage>
        <taxon>Bacteria</taxon>
        <taxon>Pseudomonadati</taxon>
        <taxon>Pseudomonadota</taxon>
        <taxon>Gammaproteobacteria</taxon>
        <taxon>Pseudomonadales</taxon>
        <taxon>Marinobacteraceae</taxon>
        <taxon>Marinobacter</taxon>
    </lineage>
</organism>
<evidence type="ECO:0000256" key="1">
    <source>
        <dbReference type="SAM" id="SignalP"/>
    </source>
</evidence>
<evidence type="ECO:0000313" key="3">
    <source>
        <dbReference type="Proteomes" id="UP000198762"/>
    </source>
</evidence>